<feature type="region of interest" description="Disordered" evidence="1">
    <location>
        <begin position="1"/>
        <end position="24"/>
    </location>
</feature>
<sequence length="68" mass="7148">MSENRRGGTKAASSSAALGRAGIWSSRVERRSTRTWFDGPVSRPVTYRLAGGGANTLDAPGPGAYHLT</sequence>
<proteinExistence type="predicted"/>
<gene>
    <name evidence="2" type="ORF">AVDCRST_MAG89-1669</name>
</gene>
<accession>A0A6J4L1W6</accession>
<dbReference type="EMBL" id="CADCTV010000355">
    <property type="protein sequence ID" value="CAA9321652.1"/>
    <property type="molecule type" value="Genomic_DNA"/>
</dbReference>
<name>A0A6J4L1W6_9BACT</name>
<evidence type="ECO:0000313" key="2">
    <source>
        <dbReference type="EMBL" id="CAA9321652.1"/>
    </source>
</evidence>
<dbReference type="AlphaFoldDB" id="A0A6J4L1W6"/>
<evidence type="ECO:0000256" key="1">
    <source>
        <dbReference type="SAM" id="MobiDB-lite"/>
    </source>
</evidence>
<reference evidence="2" key="1">
    <citation type="submission" date="2020-02" db="EMBL/GenBank/DDBJ databases">
        <authorList>
            <person name="Meier V. D."/>
        </authorList>
    </citation>
    <scope>NUCLEOTIDE SEQUENCE</scope>
    <source>
        <strain evidence="2">AVDCRST_MAG89</strain>
    </source>
</reference>
<protein>
    <submittedName>
        <fullName evidence="2">Uncharacterized protein</fullName>
    </submittedName>
</protein>
<organism evidence="2">
    <name type="scientific">uncultured Gemmatimonadota bacterium</name>
    <dbReference type="NCBI Taxonomy" id="203437"/>
    <lineage>
        <taxon>Bacteria</taxon>
        <taxon>Pseudomonadati</taxon>
        <taxon>Gemmatimonadota</taxon>
        <taxon>environmental samples</taxon>
    </lineage>
</organism>